<name>A0A1D8A8U8_9SPHN</name>
<dbReference type="OrthoDB" id="5638848at2"/>
<dbReference type="SUPFAM" id="SSF52540">
    <property type="entry name" value="P-loop containing nucleoside triphosphate hydrolases"/>
    <property type="match status" value="1"/>
</dbReference>
<dbReference type="InterPro" id="IPR027417">
    <property type="entry name" value="P-loop_NTPase"/>
</dbReference>
<dbReference type="AlphaFoldDB" id="A0A1D8A8U8"/>
<gene>
    <name evidence="2" type="ORF">BES08_06545</name>
</gene>
<dbReference type="Pfam" id="PF13521">
    <property type="entry name" value="AAA_28"/>
    <property type="match status" value="1"/>
</dbReference>
<protein>
    <submittedName>
        <fullName evidence="2">ATPase</fullName>
    </submittedName>
</protein>
<evidence type="ECO:0000313" key="2">
    <source>
        <dbReference type="EMBL" id="AOR78532.1"/>
    </source>
</evidence>
<feature type="domain" description="NadR/Ttd14 AAA" evidence="1">
    <location>
        <begin position="6"/>
        <end position="169"/>
    </location>
</feature>
<dbReference type="KEGG" id="nre:BES08_06545"/>
<reference evidence="3" key="1">
    <citation type="journal article" date="2017" name="J. Biotechnol.">
        <title>Complete genome sequence of Novosphingobium resinovorum SA1, a versatile xenobiotic-degrading bacterium capable of utilizing sulfanilic acid.</title>
        <authorList>
            <person name="Hegedus B."/>
            <person name="Kos P.B."/>
            <person name="Balint B."/>
            <person name="Maroti G."/>
            <person name="Gan H.M."/>
            <person name="Perei K."/>
            <person name="Rakhely G."/>
        </authorList>
    </citation>
    <scope>NUCLEOTIDE SEQUENCE [LARGE SCALE GENOMIC DNA]</scope>
    <source>
        <strain evidence="3">SA1</strain>
    </source>
</reference>
<dbReference type="InterPro" id="IPR038727">
    <property type="entry name" value="NadR/Ttd14_AAA_dom"/>
</dbReference>
<sequence>MAEHLHVITGGPGSGKTSLIQALSSQGFRHMPEAGRAIIRDQAEIGGGALPWADREAFAALMLNWEMRSYNEALGSRDPVIFDRGIPDVIGYLQLSGLPVPEPFWCAVKQRRYATKVFITPPWPEIFEQDEERKQTLDEAVATYHTMIDVYSGLGYNLVEIPRVPVVERTHFIIDRICEQ</sequence>
<keyword evidence="3" id="KW-1185">Reference proteome</keyword>
<evidence type="ECO:0000313" key="3">
    <source>
        <dbReference type="Proteomes" id="UP000094626"/>
    </source>
</evidence>
<proteinExistence type="predicted"/>
<dbReference type="Gene3D" id="3.40.50.300">
    <property type="entry name" value="P-loop containing nucleotide triphosphate hydrolases"/>
    <property type="match status" value="1"/>
</dbReference>
<dbReference type="EMBL" id="CP017075">
    <property type="protein sequence ID" value="AOR78532.1"/>
    <property type="molecule type" value="Genomic_DNA"/>
</dbReference>
<dbReference type="Proteomes" id="UP000094626">
    <property type="component" value="Chromosome"/>
</dbReference>
<dbReference type="RefSeq" id="WP_069709174.1">
    <property type="nucleotide sequence ID" value="NZ_CP017075.1"/>
</dbReference>
<evidence type="ECO:0000259" key="1">
    <source>
        <dbReference type="Pfam" id="PF13521"/>
    </source>
</evidence>
<accession>A0A1D8A8U8</accession>
<organism evidence="2 3">
    <name type="scientific">Novosphingobium resinovorum</name>
    <dbReference type="NCBI Taxonomy" id="158500"/>
    <lineage>
        <taxon>Bacteria</taxon>
        <taxon>Pseudomonadati</taxon>
        <taxon>Pseudomonadota</taxon>
        <taxon>Alphaproteobacteria</taxon>
        <taxon>Sphingomonadales</taxon>
        <taxon>Sphingomonadaceae</taxon>
        <taxon>Novosphingobium</taxon>
    </lineage>
</organism>